<dbReference type="GO" id="GO:0042151">
    <property type="term" value="C:nematocyst"/>
    <property type="evidence" value="ECO:0007669"/>
    <property type="project" value="UniProtKB-SubCell"/>
</dbReference>
<evidence type="ECO:0000313" key="6">
    <source>
        <dbReference type="EMBL" id="KAF6027679.1"/>
    </source>
</evidence>
<dbReference type="OrthoDB" id="6132998at2759"/>
<keyword evidence="7" id="KW-1185">Reference proteome</keyword>
<dbReference type="GO" id="GO:0051715">
    <property type="term" value="P:cytolysis in another organism"/>
    <property type="evidence" value="ECO:0007669"/>
    <property type="project" value="InterPro"/>
</dbReference>
<comment type="subcellular location">
    <subcellularLocation>
        <location evidence="2">Nematocyst</location>
    </subcellularLocation>
    <subcellularLocation>
        <location evidence="1">Target cell membrane</location>
    </subcellularLocation>
</comment>
<dbReference type="Gene3D" id="2.60.270.20">
    <property type="entry name" value="Cytolysin/lectin"/>
    <property type="match status" value="1"/>
</dbReference>
<gene>
    <name evidence="6" type="ORF">EB796_014023</name>
</gene>
<evidence type="ECO:0000256" key="5">
    <source>
        <dbReference type="ARBA" id="ARBA00023331"/>
    </source>
</evidence>
<name>A0A7J7JMW8_BUGNE</name>
<evidence type="ECO:0000256" key="1">
    <source>
        <dbReference type="ARBA" id="ARBA00004175"/>
    </source>
</evidence>
<evidence type="ECO:0000313" key="7">
    <source>
        <dbReference type="Proteomes" id="UP000593567"/>
    </source>
</evidence>
<dbReference type="GO" id="GO:0044218">
    <property type="term" value="C:other organism cell membrane"/>
    <property type="evidence" value="ECO:0007669"/>
    <property type="project" value="UniProtKB-KW"/>
</dbReference>
<sequence>MLYCILLVNPNTKLITSVLGKALSNGNSIASSAKAVEESRNYRVGVTLQIDNYSKWPLTLPIFYENSGYVISPPTAVQPGTKEMMVMRKTGYIAAGSYGTVSWDVNGKMRLAVMWSAPFNFDFHSNTLAVGIIGADDHYTSSLADTMYNDKGTFTRQEYDYDGTEAIKYCNSEICVHGSMGTSHHPHISISVFPMSNGDFANGVGEYINLNNLQPLIYQ</sequence>
<dbReference type="InterPro" id="IPR009104">
    <property type="entry name" value="Anemon_actinoporin-like"/>
</dbReference>
<dbReference type="SUPFAM" id="SSF63724">
    <property type="entry name" value="Cytolysin/lectin"/>
    <property type="match status" value="1"/>
</dbReference>
<dbReference type="GO" id="GO:0006812">
    <property type="term" value="P:monoatomic cation transport"/>
    <property type="evidence" value="ECO:0007669"/>
    <property type="project" value="InterPro"/>
</dbReference>
<comment type="caution">
    <text evidence="6">The sequence shown here is derived from an EMBL/GenBank/DDBJ whole genome shotgun (WGS) entry which is preliminary data.</text>
</comment>
<reference evidence="6" key="1">
    <citation type="submission" date="2020-06" db="EMBL/GenBank/DDBJ databases">
        <title>Draft genome of Bugula neritina, a colonial animal packing powerful symbionts and potential medicines.</title>
        <authorList>
            <person name="Rayko M."/>
        </authorList>
    </citation>
    <scope>NUCLEOTIDE SEQUENCE [LARGE SCALE GENOMIC DNA]</scope>
    <source>
        <strain evidence="6">Kwan_BN1</strain>
    </source>
</reference>
<dbReference type="Proteomes" id="UP000593567">
    <property type="component" value="Unassembled WGS sequence"/>
</dbReference>
<dbReference type="PANTHER" id="PTHR40388">
    <property type="entry name" value="BRYOPORIN"/>
    <property type="match status" value="1"/>
</dbReference>
<dbReference type="GO" id="GO:0046931">
    <property type="term" value="P:pore complex assembly"/>
    <property type="evidence" value="ECO:0007669"/>
    <property type="project" value="InterPro"/>
</dbReference>
<keyword evidence="5" id="KW-0166">Nematocyst</keyword>
<organism evidence="6 7">
    <name type="scientific">Bugula neritina</name>
    <name type="common">Brown bryozoan</name>
    <name type="synonym">Sertularia neritina</name>
    <dbReference type="NCBI Taxonomy" id="10212"/>
    <lineage>
        <taxon>Eukaryota</taxon>
        <taxon>Metazoa</taxon>
        <taxon>Spiralia</taxon>
        <taxon>Lophotrochozoa</taxon>
        <taxon>Bryozoa</taxon>
        <taxon>Gymnolaemata</taxon>
        <taxon>Cheilostomatida</taxon>
        <taxon>Flustrina</taxon>
        <taxon>Buguloidea</taxon>
        <taxon>Bugulidae</taxon>
        <taxon>Bugula</taxon>
    </lineage>
</organism>
<keyword evidence="4" id="KW-1053">Target membrane</keyword>
<accession>A0A7J7JMW8</accession>
<dbReference type="AlphaFoldDB" id="A0A7J7JMW8"/>
<dbReference type="GO" id="GO:0046930">
    <property type="term" value="C:pore complex"/>
    <property type="evidence" value="ECO:0007669"/>
    <property type="project" value="InterPro"/>
</dbReference>
<dbReference type="InterPro" id="IPR015926">
    <property type="entry name" value="Cytolysin/lectin"/>
</dbReference>
<evidence type="ECO:0000256" key="3">
    <source>
        <dbReference type="ARBA" id="ARBA00022537"/>
    </source>
</evidence>
<evidence type="ECO:0000256" key="2">
    <source>
        <dbReference type="ARBA" id="ARBA00004532"/>
    </source>
</evidence>
<proteinExistence type="predicted"/>
<keyword evidence="4" id="KW-0472">Membrane</keyword>
<dbReference type="EMBL" id="VXIV02002051">
    <property type="protein sequence ID" value="KAF6027679.1"/>
    <property type="molecule type" value="Genomic_DNA"/>
</dbReference>
<dbReference type="InterPro" id="IPR050677">
    <property type="entry name" value="Actinoporin_PFT"/>
</dbReference>
<evidence type="ECO:0000256" key="4">
    <source>
        <dbReference type="ARBA" id="ARBA00023298"/>
    </source>
</evidence>
<protein>
    <submittedName>
        <fullName evidence="6">Uncharacterized protein</fullName>
    </submittedName>
</protein>
<dbReference type="GO" id="GO:0015267">
    <property type="term" value="F:channel activity"/>
    <property type="evidence" value="ECO:0007669"/>
    <property type="project" value="InterPro"/>
</dbReference>
<dbReference type="PANTHER" id="PTHR40388:SF1">
    <property type="entry name" value="BRYOPORIN"/>
    <property type="match status" value="1"/>
</dbReference>
<dbReference type="Pfam" id="PF06369">
    <property type="entry name" value="Anemone_cytotox"/>
    <property type="match status" value="1"/>
</dbReference>
<keyword evidence="3" id="KW-1052">Target cell membrane</keyword>